<evidence type="ECO:0000313" key="1">
    <source>
        <dbReference type="EMBL" id="KAK3862571.1"/>
    </source>
</evidence>
<evidence type="ECO:0000313" key="2">
    <source>
        <dbReference type="Proteomes" id="UP001286313"/>
    </source>
</evidence>
<reference evidence="1" key="1">
    <citation type="submission" date="2023-10" db="EMBL/GenBank/DDBJ databases">
        <title>Genome assemblies of two species of porcelain crab, Petrolisthes cinctipes and Petrolisthes manimaculis (Anomura: Porcellanidae).</title>
        <authorList>
            <person name="Angst P."/>
        </authorList>
    </citation>
    <scope>NUCLEOTIDE SEQUENCE</scope>
    <source>
        <strain evidence="1">PB745_01</strain>
        <tissue evidence="1">Gill</tissue>
    </source>
</reference>
<protein>
    <submittedName>
        <fullName evidence="1">Uncharacterized protein</fullName>
    </submittedName>
</protein>
<gene>
    <name evidence="1" type="ORF">Pcinc_031579</name>
</gene>
<accession>A0AAE1EWA8</accession>
<organism evidence="1 2">
    <name type="scientific">Petrolisthes cinctipes</name>
    <name type="common">Flat porcelain crab</name>
    <dbReference type="NCBI Taxonomy" id="88211"/>
    <lineage>
        <taxon>Eukaryota</taxon>
        <taxon>Metazoa</taxon>
        <taxon>Ecdysozoa</taxon>
        <taxon>Arthropoda</taxon>
        <taxon>Crustacea</taxon>
        <taxon>Multicrustacea</taxon>
        <taxon>Malacostraca</taxon>
        <taxon>Eumalacostraca</taxon>
        <taxon>Eucarida</taxon>
        <taxon>Decapoda</taxon>
        <taxon>Pleocyemata</taxon>
        <taxon>Anomura</taxon>
        <taxon>Galatheoidea</taxon>
        <taxon>Porcellanidae</taxon>
        <taxon>Petrolisthes</taxon>
    </lineage>
</organism>
<name>A0AAE1EWA8_PETCI</name>
<proteinExistence type="predicted"/>
<dbReference type="AlphaFoldDB" id="A0AAE1EWA8"/>
<dbReference type="EMBL" id="JAWQEG010004209">
    <property type="protein sequence ID" value="KAK3862571.1"/>
    <property type="molecule type" value="Genomic_DNA"/>
</dbReference>
<dbReference type="Proteomes" id="UP001286313">
    <property type="component" value="Unassembled WGS sequence"/>
</dbReference>
<comment type="caution">
    <text evidence="1">The sequence shown here is derived from an EMBL/GenBank/DDBJ whole genome shotgun (WGS) entry which is preliminary data.</text>
</comment>
<keyword evidence="2" id="KW-1185">Reference proteome</keyword>
<sequence length="123" mass="13434">MKEKIVGAAPGPRWLPCPQEPDGAILALGVTPGPLTSIVPSLRFSTTRRTDAATHLCHRGRPPTDRSGVTASVAEWLGGREQQRRRNCTPMMALVPSICPQHRPGPSRVDGVWAGRGRRWQCH</sequence>